<feature type="compositionally biased region" description="Low complexity" evidence="1">
    <location>
        <begin position="86"/>
        <end position="98"/>
    </location>
</feature>
<dbReference type="OrthoDB" id="395427at2"/>
<feature type="domain" description="DUF31" evidence="2">
    <location>
        <begin position="126"/>
        <end position="512"/>
    </location>
</feature>
<dbReference type="EMBL" id="CP034841">
    <property type="protein sequence ID" value="QBF34333.1"/>
    <property type="molecule type" value="Genomic_DNA"/>
</dbReference>
<accession>A0A4P6MMX9</accession>
<dbReference type="PROSITE" id="PS51257">
    <property type="entry name" value="PROKAR_LIPOPROTEIN"/>
    <property type="match status" value="1"/>
</dbReference>
<dbReference type="NCBIfam" id="NF045841">
    <property type="entry name" value="Ig_SerProt_MIP"/>
    <property type="match status" value="1"/>
</dbReference>
<feature type="compositionally biased region" description="Basic and acidic residues" evidence="1">
    <location>
        <begin position="34"/>
        <end position="44"/>
    </location>
</feature>
<evidence type="ECO:0000256" key="1">
    <source>
        <dbReference type="SAM" id="MobiDB-lite"/>
    </source>
</evidence>
<dbReference type="InterPro" id="IPR022382">
    <property type="entry name" value="Mycoplasma_peptidase_DUF31"/>
</dbReference>
<dbReference type="Pfam" id="PF01732">
    <property type="entry name" value="Mycop_pep_DUF31"/>
    <property type="match status" value="1"/>
</dbReference>
<dbReference type="Proteomes" id="UP000289326">
    <property type="component" value="Chromosome"/>
</dbReference>
<gene>
    <name evidence="3" type="ORF">EG856_00050</name>
</gene>
<proteinExistence type="predicted"/>
<dbReference type="AlphaFoldDB" id="A0A4P6MMX9"/>
<dbReference type="PRINTS" id="PR00840">
    <property type="entry name" value="Y06768FAMILY"/>
</dbReference>
<organism evidence="3 4">
    <name type="scientific">Mycoplasmopsis phocirhinis</name>
    <dbReference type="NCBI Taxonomy" id="142650"/>
    <lineage>
        <taxon>Bacteria</taxon>
        <taxon>Bacillati</taxon>
        <taxon>Mycoplasmatota</taxon>
        <taxon>Mycoplasmoidales</taxon>
        <taxon>Metamycoplasmataceae</taxon>
        <taxon>Mycoplasmopsis</taxon>
    </lineage>
</organism>
<name>A0A4P6MMX9_9BACT</name>
<protein>
    <recommendedName>
        <fullName evidence="2">DUF31 domain-containing protein</fullName>
    </recommendedName>
</protein>
<evidence type="ECO:0000313" key="4">
    <source>
        <dbReference type="Proteomes" id="UP000289326"/>
    </source>
</evidence>
<keyword evidence="4" id="KW-1185">Reference proteome</keyword>
<dbReference type="InterPro" id="IPR022381">
    <property type="entry name" value="Uncharacterised_MG067"/>
</dbReference>
<evidence type="ECO:0000259" key="2">
    <source>
        <dbReference type="Pfam" id="PF01732"/>
    </source>
</evidence>
<feature type="region of interest" description="Disordered" evidence="1">
    <location>
        <begin position="34"/>
        <end position="98"/>
    </location>
</feature>
<dbReference type="RefSeq" id="WP_130429111.1">
    <property type="nucleotide sequence ID" value="NZ_CP034841.1"/>
</dbReference>
<evidence type="ECO:0000313" key="3">
    <source>
        <dbReference type="EMBL" id="QBF34333.1"/>
    </source>
</evidence>
<feature type="compositionally biased region" description="Basic and acidic residues" evidence="1">
    <location>
        <begin position="52"/>
        <end position="65"/>
    </location>
</feature>
<sequence length="588" mass="67903">MKKIFKNLFITVPTSFGLVSSACVSNDKEQKKLNQDNIVKKQEINNETSKQQNDKKDSANFEKITENSQNDNTTKTNTEKKDDNKNQPNPINNPFENNFFPDFNQIHKSKNKYNQDVTKFNTVSENEIYQEIYDRTFAIKFGVNLGNNNKLATSPGTTWLLDYYKKNENQYKLFFATNLHVISLLSNTLDDNLATQLNYKDERNFKAESISIGKSSANLTGFKPQTNRYEYNQDRDNQVSWLSSDIFFEDSAKSDNAAINTVYKENVFSKPKLIFAGFDFIKHEYIEQYQHDSIEKIKQRIEQIKDTNDENDKESELWILNNSLKTNAFIPFYTDFAVFEVEVNFANLDSRYVNWFKNSIQAVDKYLQRQQTNNTPNHDKTISKYTLTTDFISAEKNTTNNLTNAQNVYIGGYPASKGYNSSWSRNNPIERNSSEQWYRFGIENKDLFALSAGNYEEKLTNDNFTPYTKVFGKTLNEFYGFIHNINFSSLYYGASGSVAYNDFGQIIGIYSGVSSNVEPFDLSKNASFTPLLLSKDYDFNNKTIKAYNLIDGSQFEAQTNSYRQNLQIIYPNGFDDNSKKTALFPDGF</sequence>
<reference evidence="3 4" key="1">
    <citation type="submission" date="2019-01" db="EMBL/GenBank/DDBJ databases">
        <title>Complete sequence and annotation of the Mycoplasma phocirhinis strain 852T genome.</title>
        <authorList>
            <person name="Frasca S.Jr."/>
            <person name="Kutish G.F."/>
            <person name="Castellanos Gell J."/>
            <person name="Michaels D.L."/>
            <person name="Brown D.R."/>
        </authorList>
    </citation>
    <scope>NUCLEOTIDE SEQUENCE [LARGE SCALE GENOMIC DNA]</scope>
    <source>
        <strain evidence="3 4">852</strain>
    </source>
</reference>
<dbReference type="KEGG" id="mphi:EG856_00050"/>